<dbReference type="EMBL" id="MDTU01000003">
    <property type="protein sequence ID" value="ODN41393.1"/>
    <property type="molecule type" value="Genomic_DNA"/>
</dbReference>
<dbReference type="RefSeq" id="WP_069314186.1">
    <property type="nucleotide sequence ID" value="NZ_MDTU01000003.1"/>
</dbReference>
<organism evidence="2 3">
    <name type="scientific">Piscirickettsia litoralis</name>
    <dbReference type="NCBI Taxonomy" id="1891921"/>
    <lineage>
        <taxon>Bacteria</taxon>
        <taxon>Pseudomonadati</taxon>
        <taxon>Pseudomonadota</taxon>
        <taxon>Gammaproteobacteria</taxon>
        <taxon>Thiotrichales</taxon>
        <taxon>Piscirickettsiaceae</taxon>
        <taxon>Piscirickettsia</taxon>
    </lineage>
</organism>
<feature type="chain" id="PRO_5046797145" description="Conjugal transfer protein TraW" evidence="1">
    <location>
        <begin position="27"/>
        <end position="411"/>
    </location>
</feature>
<evidence type="ECO:0008006" key="4">
    <source>
        <dbReference type="Google" id="ProtNLM"/>
    </source>
</evidence>
<evidence type="ECO:0000313" key="2">
    <source>
        <dbReference type="EMBL" id="ODN41393.1"/>
    </source>
</evidence>
<gene>
    <name evidence="2" type="ORF">BGC07_16630</name>
</gene>
<feature type="signal peptide" evidence="1">
    <location>
        <begin position="1"/>
        <end position="26"/>
    </location>
</feature>
<evidence type="ECO:0000313" key="3">
    <source>
        <dbReference type="Proteomes" id="UP000094329"/>
    </source>
</evidence>
<accession>A0ABX3A189</accession>
<keyword evidence="3" id="KW-1185">Reference proteome</keyword>
<dbReference type="Proteomes" id="UP000094329">
    <property type="component" value="Unassembled WGS sequence"/>
</dbReference>
<comment type="caution">
    <text evidence="2">The sequence shown here is derived from an EMBL/GenBank/DDBJ whole genome shotgun (WGS) entry which is preliminary data.</text>
</comment>
<protein>
    <recommendedName>
        <fullName evidence="4">Conjugal transfer protein TraW</fullName>
    </recommendedName>
</protein>
<name>A0ABX3A189_9GAMM</name>
<reference evidence="2 3" key="1">
    <citation type="submission" date="2016-08" db="EMBL/GenBank/DDBJ databases">
        <title>Draft genome sequence of Candidatus Piscirickettsia litoralis, from seawater.</title>
        <authorList>
            <person name="Wan X."/>
            <person name="Lee A.J."/>
            <person name="Hou S."/>
            <person name="Donachie S.P."/>
        </authorList>
    </citation>
    <scope>NUCLEOTIDE SEQUENCE [LARGE SCALE GENOMIC DNA]</scope>
    <source>
        <strain evidence="2 3">Y2</strain>
    </source>
</reference>
<dbReference type="Pfam" id="PF09673">
    <property type="entry name" value="TrbC_Ftype"/>
    <property type="match status" value="1"/>
</dbReference>
<proteinExistence type="predicted"/>
<dbReference type="InterPro" id="IPR019106">
    <property type="entry name" value="T4SS_TrbC"/>
</dbReference>
<keyword evidence="1" id="KW-0732">Signal</keyword>
<sequence length="411" mass="46522">MNKLSVVCIRCFSVLALSLHTLYANSLSDQDMKIVQQSQKIMAQAKEKDFADILHPSKMAEEKQEAMQLYHQLSETNPTLKQARQDRQQASYYKLHKILVFASLAMGESGLKALLKRVHTLPQAVVVFRGIPKGMPIMKALIKIQSLGAQLKPVPNIMLDPTLFKTYHVTVAPTMIYLSDQVINPEATRPVYKPLARVEGLSNPHWLINQVKDRHAKDFGQAGETVAISEPDLIDVMKERVMKIDWKQKKEAAIKRFWQKQIFTALPEAHKDKTRIIDPTITVTRNIQAPNGQIIVPAGSSINPLHMRPFDEALVVFNATDQKELACVQQAVQRLRYDPAIKKVILITTQLNRTQGWKDYKQVTNLFEAPIFLLSPDIKNRFQLERTPSIVTAEGDHFIVQELAIKGGPNV</sequence>
<evidence type="ECO:0000256" key="1">
    <source>
        <dbReference type="SAM" id="SignalP"/>
    </source>
</evidence>